<name>A0AAD4KNV3_9EURO</name>
<feature type="region of interest" description="Disordered" evidence="2">
    <location>
        <begin position="207"/>
        <end position="232"/>
    </location>
</feature>
<evidence type="ECO:0000256" key="2">
    <source>
        <dbReference type="SAM" id="MobiDB-lite"/>
    </source>
</evidence>
<proteinExistence type="inferred from homology"/>
<dbReference type="Gene3D" id="2.40.160.200">
    <property type="entry name" value="LURP1-related"/>
    <property type="match status" value="1"/>
</dbReference>
<dbReference type="Proteomes" id="UP001201262">
    <property type="component" value="Unassembled WGS sequence"/>
</dbReference>
<dbReference type="InterPro" id="IPR025659">
    <property type="entry name" value="Tubby-like_C"/>
</dbReference>
<reference evidence="3" key="1">
    <citation type="submission" date="2021-12" db="EMBL/GenBank/DDBJ databases">
        <title>Convergent genome expansion in fungi linked to evolution of root-endophyte symbiosis.</title>
        <authorList>
            <consortium name="DOE Joint Genome Institute"/>
            <person name="Ke Y.-H."/>
            <person name="Bonito G."/>
            <person name="Liao H.-L."/>
            <person name="Looney B."/>
            <person name="Rojas-Flechas A."/>
            <person name="Nash J."/>
            <person name="Hameed K."/>
            <person name="Schadt C."/>
            <person name="Martin F."/>
            <person name="Crous P.W."/>
            <person name="Miettinen O."/>
            <person name="Magnuson J.K."/>
            <person name="Labbe J."/>
            <person name="Jacobson D."/>
            <person name="Doktycz M.J."/>
            <person name="Veneault-Fourrey C."/>
            <person name="Kuo A."/>
            <person name="Mondo S."/>
            <person name="Calhoun S."/>
            <person name="Riley R."/>
            <person name="Ohm R."/>
            <person name="LaButti K."/>
            <person name="Andreopoulos B."/>
            <person name="Pangilinan J."/>
            <person name="Nolan M."/>
            <person name="Tritt A."/>
            <person name="Clum A."/>
            <person name="Lipzen A."/>
            <person name="Daum C."/>
            <person name="Barry K."/>
            <person name="Grigoriev I.V."/>
            <person name="Vilgalys R."/>
        </authorList>
    </citation>
    <scope>NUCLEOTIDE SEQUENCE</scope>
    <source>
        <strain evidence="3">PMI_201</strain>
    </source>
</reference>
<evidence type="ECO:0000313" key="4">
    <source>
        <dbReference type="Proteomes" id="UP001201262"/>
    </source>
</evidence>
<accession>A0AAD4KNV3</accession>
<organism evidence="3 4">
    <name type="scientific">Talaromyces proteolyticus</name>
    <dbReference type="NCBI Taxonomy" id="1131652"/>
    <lineage>
        <taxon>Eukaryota</taxon>
        <taxon>Fungi</taxon>
        <taxon>Dikarya</taxon>
        <taxon>Ascomycota</taxon>
        <taxon>Pezizomycotina</taxon>
        <taxon>Eurotiomycetes</taxon>
        <taxon>Eurotiomycetidae</taxon>
        <taxon>Eurotiales</taxon>
        <taxon>Trichocomaceae</taxon>
        <taxon>Talaromyces</taxon>
        <taxon>Talaromyces sect. Bacilispori</taxon>
    </lineage>
</organism>
<evidence type="ECO:0000313" key="3">
    <source>
        <dbReference type="EMBL" id="KAH8697147.1"/>
    </source>
</evidence>
<protein>
    <submittedName>
        <fullName evidence="3">Tubby C-terminal-like domain-containing protein</fullName>
    </submittedName>
</protein>
<dbReference type="RefSeq" id="XP_046071848.1">
    <property type="nucleotide sequence ID" value="XM_046209584.1"/>
</dbReference>
<dbReference type="Pfam" id="PF04525">
    <property type="entry name" value="LOR"/>
    <property type="match status" value="1"/>
</dbReference>
<dbReference type="SUPFAM" id="SSF54518">
    <property type="entry name" value="Tubby C-terminal domain-like"/>
    <property type="match status" value="1"/>
</dbReference>
<comment type="caution">
    <text evidence="3">The sequence shown here is derived from an EMBL/GenBank/DDBJ whole genome shotgun (WGS) entry which is preliminary data.</text>
</comment>
<evidence type="ECO:0000256" key="1">
    <source>
        <dbReference type="ARBA" id="ARBA00005437"/>
    </source>
</evidence>
<keyword evidence="4" id="KW-1185">Reference proteome</keyword>
<dbReference type="InterPro" id="IPR007612">
    <property type="entry name" value="LOR"/>
</dbReference>
<dbReference type="AlphaFoldDB" id="A0AAD4KNV3"/>
<feature type="compositionally biased region" description="Basic and acidic residues" evidence="2">
    <location>
        <begin position="211"/>
        <end position="232"/>
    </location>
</feature>
<comment type="similarity">
    <text evidence="1">Belongs to the LOR family.</text>
</comment>
<dbReference type="EMBL" id="JAJTJA010000006">
    <property type="protein sequence ID" value="KAH8697147.1"/>
    <property type="molecule type" value="Genomic_DNA"/>
</dbReference>
<dbReference type="InterPro" id="IPR038595">
    <property type="entry name" value="LOR_sf"/>
</dbReference>
<dbReference type="GeneID" id="70239871"/>
<gene>
    <name evidence="3" type="ORF">BGW36DRAFT_161812</name>
</gene>
<sequence>MAPALDQIKQPIGLRPEHVAASPTSIRVKMHGGASSLAASDFTVTTDDSTPGSTPTKLFSVDGHAVSWQRRRKFRDASDLPLFELARKKVGVTWFVYLPEDNGEPIATLAPKWSALKDKLNVFIRNAAHQGEQVELEVRGQDIWKLRTNIYMNGSLIMTCKRTDKFAAYIPGKGLEWKVDVAQGVDVSLGSLIVVVLAQVMYHSSYPSSHSAKDEVDSGDGIAEKHVSRPSS</sequence>